<dbReference type="EMBL" id="WIUZ02000006">
    <property type="protein sequence ID" value="KAF9786184.1"/>
    <property type="molecule type" value="Genomic_DNA"/>
</dbReference>
<evidence type="ECO:0000259" key="6">
    <source>
        <dbReference type="Pfam" id="PF00724"/>
    </source>
</evidence>
<evidence type="ECO:0000256" key="3">
    <source>
        <dbReference type="ARBA" id="ARBA00022643"/>
    </source>
</evidence>
<keyword evidence="4" id="KW-0521">NADP</keyword>
<gene>
    <name evidence="7" type="ORF">BJ322DRAFT_1099851</name>
</gene>
<proteinExistence type="predicted"/>
<dbReference type="PANTHER" id="PTHR43303:SF4">
    <property type="entry name" value="NADPH DEHYDROGENASE C23G7.10C-RELATED"/>
    <property type="match status" value="1"/>
</dbReference>
<keyword evidence="5" id="KW-0560">Oxidoreductase</keyword>
<dbReference type="Pfam" id="PF00724">
    <property type="entry name" value="Oxidored_FMN"/>
    <property type="match status" value="1"/>
</dbReference>
<dbReference type="GO" id="GO:0003959">
    <property type="term" value="F:NADPH dehydrogenase activity"/>
    <property type="evidence" value="ECO:0007669"/>
    <property type="project" value="InterPro"/>
</dbReference>
<comment type="cofactor">
    <cofactor evidence="1">
        <name>FMN</name>
        <dbReference type="ChEBI" id="CHEBI:58210"/>
    </cofactor>
</comment>
<dbReference type="SUPFAM" id="SSF51395">
    <property type="entry name" value="FMN-linked oxidoreductases"/>
    <property type="match status" value="1"/>
</dbReference>
<name>A0A9P6HHM3_9AGAM</name>
<sequence length="417" mass="46362">MSFVNRRNPNADQYFPHQEPSIGAAFPASIFPQNEKLPKLFQPITIRGLTFKNRAFVSPMCQYSADNGHATDWHLVHIGGFVTRGAGAVMMEATAVVPEGRISPEDLGIWGDSHIAPLKRIVNFAHGHDTLIGIQLGHGGRKASTLSPWVHGNVTGTVKAPRNVALEDENGWPDNVYGPTDIPFAEDYPKPIPMTGEEIRRVEDAYLAAVERCKQAGFDFIEVHAAHGYLLSSFLSPITNTRTDEFGGQNLENRMRWPLRLIKRIREAWSDKPLFVRISGTEYAGDEQDGDGKWLSWGLEQSKIFSTELQKIGVDLVDVSSGGNYSKQKISAFPGYQVHLADGIRKAVPEIKVAAVGLIFDGKQANDYLEEGKADVLFLGREFVRDPHFVLRTALELGTPVNSAAQYQRAWTRLWKL</sequence>
<accession>A0A9P6HHM3</accession>
<evidence type="ECO:0000256" key="2">
    <source>
        <dbReference type="ARBA" id="ARBA00022630"/>
    </source>
</evidence>
<dbReference type="AlphaFoldDB" id="A0A9P6HHM3"/>
<dbReference type="PANTHER" id="PTHR43303">
    <property type="entry name" value="NADPH DEHYDROGENASE C23G7.10C-RELATED"/>
    <property type="match status" value="1"/>
</dbReference>
<evidence type="ECO:0000256" key="1">
    <source>
        <dbReference type="ARBA" id="ARBA00001917"/>
    </source>
</evidence>
<dbReference type="InterPro" id="IPR001155">
    <property type="entry name" value="OxRdtase_FMN_N"/>
</dbReference>
<reference evidence="7" key="2">
    <citation type="submission" date="2020-11" db="EMBL/GenBank/DDBJ databases">
        <authorList>
            <consortium name="DOE Joint Genome Institute"/>
            <person name="Kuo A."/>
            <person name="Miyauchi S."/>
            <person name="Kiss E."/>
            <person name="Drula E."/>
            <person name="Kohler A."/>
            <person name="Sanchez-Garcia M."/>
            <person name="Andreopoulos B."/>
            <person name="Barry K.W."/>
            <person name="Bonito G."/>
            <person name="Buee M."/>
            <person name="Carver A."/>
            <person name="Chen C."/>
            <person name="Cichocki N."/>
            <person name="Clum A."/>
            <person name="Culley D."/>
            <person name="Crous P.W."/>
            <person name="Fauchery L."/>
            <person name="Girlanda M."/>
            <person name="Hayes R."/>
            <person name="Keri Z."/>
            <person name="Labutti K."/>
            <person name="Lipzen A."/>
            <person name="Lombard V."/>
            <person name="Magnuson J."/>
            <person name="Maillard F."/>
            <person name="Morin E."/>
            <person name="Murat C."/>
            <person name="Nolan M."/>
            <person name="Ohm R."/>
            <person name="Pangilinan J."/>
            <person name="Pereira M."/>
            <person name="Perotto S."/>
            <person name="Peter M."/>
            <person name="Riley R."/>
            <person name="Sitrit Y."/>
            <person name="Stielow B."/>
            <person name="Szollosi G."/>
            <person name="Zifcakova L."/>
            <person name="Stursova M."/>
            <person name="Spatafora J.W."/>
            <person name="Tedersoo L."/>
            <person name="Vaario L.-M."/>
            <person name="Yamada A."/>
            <person name="Yan M."/>
            <person name="Wang P."/>
            <person name="Xu J."/>
            <person name="Bruns T."/>
            <person name="Baldrian P."/>
            <person name="Vilgalys R."/>
            <person name="Henrissat B."/>
            <person name="Grigoriev I.V."/>
            <person name="Hibbett D."/>
            <person name="Nagy L.G."/>
            <person name="Martin F.M."/>
        </authorList>
    </citation>
    <scope>NUCLEOTIDE SEQUENCE</scope>
    <source>
        <strain evidence="7">UH-Tt-Lm1</strain>
    </source>
</reference>
<dbReference type="CDD" id="cd02932">
    <property type="entry name" value="OYE_YqiM_FMN"/>
    <property type="match status" value="1"/>
</dbReference>
<dbReference type="InterPro" id="IPR013785">
    <property type="entry name" value="Aldolase_TIM"/>
</dbReference>
<comment type="caution">
    <text evidence="7">The sequence shown here is derived from an EMBL/GenBank/DDBJ whole genome shotgun (WGS) entry which is preliminary data.</text>
</comment>
<dbReference type="Proteomes" id="UP000736335">
    <property type="component" value="Unassembled WGS sequence"/>
</dbReference>
<evidence type="ECO:0000256" key="4">
    <source>
        <dbReference type="ARBA" id="ARBA00022857"/>
    </source>
</evidence>
<dbReference type="InterPro" id="IPR044152">
    <property type="entry name" value="YqjM-like"/>
</dbReference>
<keyword evidence="3" id="KW-0288">FMN</keyword>
<dbReference type="GO" id="GO:0010181">
    <property type="term" value="F:FMN binding"/>
    <property type="evidence" value="ECO:0007669"/>
    <property type="project" value="InterPro"/>
</dbReference>
<organism evidence="7 8">
    <name type="scientific">Thelephora terrestris</name>
    <dbReference type="NCBI Taxonomy" id="56493"/>
    <lineage>
        <taxon>Eukaryota</taxon>
        <taxon>Fungi</taxon>
        <taxon>Dikarya</taxon>
        <taxon>Basidiomycota</taxon>
        <taxon>Agaricomycotina</taxon>
        <taxon>Agaricomycetes</taxon>
        <taxon>Thelephorales</taxon>
        <taxon>Thelephoraceae</taxon>
        <taxon>Thelephora</taxon>
    </lineage>
</organism>
<feature type="domain" description="NADH:flavin oxidoreductase/NADH oxidase N-terminal" evidence="6">
    <location>
        <begin position="39"/>
        <end position="394"/>
    </location>
</feature>
<keyword evidence="2" id="KW-0285">Flavoprotein</keyword>
<evidence type="ECO:0000313" key="7">
    <source>
        <dbReference type="EMBL" id="KAF9786184.1"/>
    </source>
</evidence>
<reference evidence="7" key="1">
    <citation type="journal article" date="2020" name="Nat. Commun.">
        <title>Large-scale genome sequencing of mycorrhizal fungi provides insights into the early evolution of symbiotic traits.</title>
        <authorList>
            <person name="Miyauchi S."/>
            <person name="Kiss E."/>
            <person name="Kuo A."/>
            <person name="Drula E."/>
            <person name="Kohler A."/>
            <person name="Sanchez-Garcia M."/>
            <person name="Morin E."/>
            <person name="Andreopoulos B."/>
            <person name="Barry K.W."/>
            <person name="Bonito G."/>
            <person name="Buee M."/>
            <person name="Carver A."/>
            <person name="Chen C."/>
            <person name="Cichocki N."/>
            <person name="Clum A."/>
            <person name="Culley D."/>
            <person name="Crous P.W."/>
            <person name="Fauchery L."/>
            <person name="Girlanda M."/>
            <person name="Hayes R.D."/>
            <person name="Keri Z."/>
            <person name="LaButti K."/>
            <person name="Lipzen A."/>
            <person name="Lombard V."/>
            <person name="Magnuson J."/>
            <person name="Maillard F."/>
            <person name="Murat C."/>
            <person name="Nolan M."/>
            <person name="Ohm R.A."/>
            <person name="Pangilinan J."/>
            <person name="Pereira M.F."/>
            <person name="Perotto S."/>
            <person name="Peter M."/>
            <person name="Pfister S."/>
            <person name="Riley R."/>
            <person name="Sitrit Y."/>
            <person name="Stielow J.B."/>
            <person name="Szollosi G."/>
            <person name="Zifcakova L."/>
            <person name="Stursova M."/>
            <person name="Spatafora J.W."/>
            <person name="Tedersoo L."/>
            <person name="Vaario L.M."/>
            <person name="Yamada A."/>
            <person name="Yan M."/>
            <person name="Wang P."/>
            <person name="Xu J."/>
            <person name="Bruns T."/>
            <person name="Baldrian P."/>
            <person name="Vilgalys R."/>
            <person name="Dunand C."/>
            <person name="Henrissat B."/>
            <person name="Grigoriev I.V."/>
            <person name="Hibbett D."/>
            <person name="Nagy L.G."/>
            <person name="Martin F.M."/>
        </authorList>
    </citation>
    <scope>NUCLEOTIDE SEQUENCE</scope>
    <source>
        <strain evidence="7">UH-Tt-Lm1</strain>
    </source>
</reference>
<keyword evidence="8" id="KW-1185">Reference proteome</keyword>
<evidence type="ECO:0000313" key="8">
    <source>
        <dbReference type="Proteomes" id="UP000736335"/>
    </source>
</evidence>
<evidence type="ECO:0000256" key="5">
    <source>
        <dbReference type="ARBA" id="ARBA00023002"/>
    </source>
</evidence>
<protein>
    <submittedName>
        <fullName evidence="7">FMN-linked oxidoreductase</fullName>
    </submittedName>
</protein>
<dbReference type="Gene3D" id="3.20.20.70">
    <property type="entry name" value="Aldolase class I"/>
    <property type="match status" value="1"/>
</dbReference>
<dbReference type="GO" id="GO:0050661">
    <property type="term" value="F:NADP binding"/>
    <property type="evidence" value="ECO:0007669"/>
    <property type="project" value="InterPro"/>
</dbReference>
<dbReference type="OrthoDB" id="72788at2759"/>